<proteinExistence type="predicted"/>
<evidence type="ECO:0000313" key="3">
    <source>
        <dbReference type="Proteomes" id="UP001461498"/>
    </source>
</evidence>
<sequence length="87" mass="9732">MNINTVALFSLILLTITPLYTSQSFSLKYLLCFNIIYGTYFIEVVHSAGLLFTNEFAIRLGPNADPDEIAERHGFKNLGQICAIPFS</sequence>
<feature type="chain" id="PRO_5043430047" evidence="1">
    <location>
        <begin position="23"/>
        <end position="87"/>
    </location>
</feature>
<feature type="signal peptide" evidence="1">
    <location>
        <begin position="1"/>
        <end position="22"/>
    </location>
</feature>
<keyword evidence="3" id="KW-1185">Reference proteome</keyword>
<dbReference type="EMBL" id="JAPXFL010000009">
    <property type="protein sequence ID" value="KAK9501763.1"/>
    <property type="molecule type" value="Genomic_DNA"/>
</dbReference>
<comment type="caution">
    <text evidence="2">The sequence shown here is derived from an EMBL/GenBank/DDBJ whole genome shotgun (WGS) entry which is preliminary data.</text>
</comment>
<reference evidence="2 3" key="1">
    <citation type="submission" date="2022-12" db="EMBL/GenBank/DDBJ databases">
        <title>Chromosome-level genome assembly of true bugs.</title>
        <authorList>
            <person name="Ma L."/>
            <person name="Li H."/>
        </authorList>
    </citation>
    <scope>NUCLEOTIDE SEQUENCE [LARGE SCALE GENOMIC DNA]</scope>
    <source>
        <strain evidence="2">Lab_2022b</strain>
    </source>
</reference>
<evidence type="ECO:0000313" key="2">
    <source>
        <dbReference type="EMBL" id="KAK9501763.1"/>
    </source>
</evidence>
<accession>A0AAW1CSC4</accession>
<protein>
    <submittedName>
        <fullName evidence="2">Uncharacterized protein</fullName>
    </submittedName>
</protein>
<name>A0AAW1CSC4_9HEMI</name>
<organism evidence="2 3">
    <name type="scientific">Rhynocoris fuscipes</name>
    <dbReference type="NCBI Taxonomy" id="488301"/>
    <lineage>
        <taxon>Eukaryota</taxon>
        <taxon>Metazoa</taxon>
        <taxon>Ecdysozoa</taxon>
        <taxon>Arthropoda</taxon>
        <taxon>Hexapoda</taxon>
        <taxon>Insecta</taxon>
        <taxon>Pterygota</taxon>
        <taxon>Neoptera</taxon>
        <taxon>Paraneoptera</taxon>
        <taxon>Hemiptera</taxon>
        <taxon>Heteroptera</taxon>
        <taxon>Panheteroptera</taxon>
        <taxon>Cimicomorpha</taxon>
        <taxon>Reduviidae</taxon>
        <taxon>Harpactorinae</taxon>
        <taxon>Harpactorini</taxon>
        <taxon>Rhynocoris</taxon>
    </lineage>
</organism>
<gene>
    <name evidence="2" type="ORF">O3M35_012434</name>
</gene>
<dbReference type="Proteomes" id="UP001461498">
    <property type="component" value="Unassembled WGS sequence"/>
</dbReference>
<evidence type="ECO:0000256" key="1">
    <source>
        <dbReference type="SAM" id="SignalP"/>
    </source>
</evidence>
<keyword evidence="1" id="KW-0732">Signal</keyword>
<dbReference type="AlphaFoldDB" id="A0AAW1CSC4"/>